<organism evidence="2 3">
    <name type="scientific">Brenneria goodwinii</name>
    <dbReference type="NCBI Taxonomy" id="1109412"/>
    <lineage>
        <taxon>Bacteria</taxon>
        <taxon>Pseudomonadati</taxon>
        <taxon>Pseudomonadota</taxon>
        <taxon>Gammaproteobacteria</taxon>
        <taxon>Enterobacterales</taxon>
        <taxon>Pectobacteriaceae</taxon>
        <taxon>Brenneria</taxon>
    </lineage>
</organism>
<dbReference type="KEGG" id="bgj:AWC36_04885"/>
<evidence type="ECO:0000313" key="3">
    <source>
        <dbReference type="Proteomes" id="UP000285972"/>
    </source>
</evidence>
<dbReference type="GeneID" id="70906113"/>
<evidence type="ECO:0000313" key="2">
    <source>
        <dbReference type="EMBL" id="RLM25200.1"/>
    </source>
</evidence>
<accession>A0AAE8JP19</accession>
<comment type="caution">
    <text evidence="2">The sequence shown here is derived from an EMBL/GenBank/DDBJ whole genome shotgun (WGS) entry which is preliminary data.</text>
</comment>
<dbReference type="Gene3D" id="2.40.50.100">
    <property type="match status" value="1"/>
</dbReference>
<dbReference type="Proteomes" id="UP000285972">
    <property type="component" value="Unassembled WGS sequence"/>
</dbReference>
<dbReference type="InterPro" id="IPR000089">
    <property type="entry name" value="Biotin_lipoyl"/>
</dbReference>
<dbReference type="RefSeq" id="WP_095833770.1">
    <property type="nucleotide sequence ID" value="NZ_CP014137.1"/>
</dbReference>
<feature type="domain" description="Lipoyl-binding" evidence="1">
    <location>
        <begin position="78"/>
        <end position="137"/>
    </location>
</feature>
<dbReference type="Pfam" id="PF00364">
    <property type="entry name" value="Biotin_lipoyl"/>
    <property type="match status" value="1"/>
</dbReference>
<sequence length="141" mass="14987">MKDNALNLNELRQIARKMHQSGLSGIEIRNCHYQVRLAYAPRHSIAPAAMPAGGALAVPAAPTTARAMMPGYVLLHHPTNEKPFTAVGESVAKDALLALIKVGLVYLPLLSPAAGVVASLAVAHGDRVQYDSEIMTIRTAL</sequence>
<name>A0AAE8JP19_9GAMM</name>
<dbReference type="AlphaFoldDB" id="A0AAE8JP19"/>
<reference evidence="2 3" key="1">
    <citation type="submission" date="2016-09" db="EMBL/GenBank/DDBJ databases">
        <authorList>
            <person name="Doonan J."/>
            <person name="Pachebat J.A."/>
            <person name="Golyshin P.N."/>
            <person name="Denman S."/>
            <person name="Mcdonald J.E."/>
        </authorList>
    </citation>
    <scope>NUCLEOTIDE SEQUENCE [LARGE SCALE GENOMIC DNA]</scope>
    <source>
        <strain evidence="2 3">FRB141</strain>
    </source>
</reference>
<dbReference type="InterPro" id="IPR011053">
    <property type="entry name" value="Single_hybrid_motif"/>
</dbReference>
<evidence type="ECO:0000259" key="1">
    <source>
        <dbReference type="Pfam" id="PF00364"/>
    </source>
</evidence>
<dbReference type="SUPFAM" id="SSF51230">
    <property type="entry name" value="Single hybrid motif"/>
    <property type="match status" value="1"/>
</dbReference>
<gene>
    <name evidence="2" type="ORF">BIY26_09265</name>
</gene>
<protein>
    <recommendedName>
        <fullName evidence="1">Lipoyl-binding domain-containing protein</fullName>
    </recommendedName>
</protein>
<dbReference type="EMBL" id="MJLX01000020">
    <property type="protein sequence ID" value="RLM25200.1"/>
    <property type="molecule type" value="Genomic_DNA"/>
</dbReference>
<proteinExistence type="predicted"/>